<keyword evidence="3" id="KW-1185">Reference proteome</keyword>
<protein>
    <submittedName>
        <fullName evidence="2">Uncharacterized protein</fullName>
    </submittedName>
</protein>
<gene>
    <name evidence="2" type="ORF">PC110_g23723</name>
    <name evidence="1" type="ORF">PC115_g4240</name>
</gene>
<evidence type="ECO:0000313" key="2">
    <source>
        <dbReference type="EMBL" id="RAW19835.1"/>
    </source>
</evidence>
<dbReference type="Proteomes" id="UP000251314">
    <property type="component" value="Unassembled WGS sequence"/>
</dbReference>
<reference evidence="1" key="2">
    <citation type="submission" date="2018-10" db="EMBL/GenBank/DDBJ databases">
        <title>Effector identification in a new, highly contiguous assembly of the strawberry crown rot pathogen Phytophthora cactorum.</title>
        <authorList>
            <person name="Armitage A.D."/>
            <person name="Nellist C.F."/>
            <person name="Bates H."/>
            <person name="Vickerstaff R.J."/>
            <person name="Harrison R.J."/>
        </authorList>
    </citation>
    <scope>NUCLEOTIDE SEQUENCE</scope>
    <source>
        <strain evidence="1">4032</strain>
    </source>
</reference>
<proteinExistence type="predicted"/>
<dbReference type="Proteomes" id="UP000774804">
    <property type="component" value="Unassembled WGS sequence"/>
</dbReference>
<feature type="non-terminal residue" evidence="2">
    <location>
        <position position="57"/>
    </location>
</feature>
<accession>A0A329R551</accession>
<comment type="caution">
    <text evidence="2">The sequence shown here is derived from an EMBL/GenBank/DDBJ whole genome shotgun (WGS) entry which is preliminary data.</text>
</comment>
<organism evidence="2 3">
    <name type="scientific">Phytophthora cactorum</name>
    <dbReference type="NCBI Taxonomy" id="29920"/>
    <lineage>
        <taxon>Eukaryota</taxon>
        <taxon>Sar</taxon>
        <taxon>Stramenopiles</taxon>
        <taxon>Oomycota</taxon>
        <taxon>Peronosporomycetes</taxon>
        <taxon>Peronosporales</taxon>
        <taxon>Peronosporaceae</taxon>
        <taxon>Phytophthora</taxon>
    </lineage>
</organism>
<evidence type="ECO:0000313" key="3">
    <source>
        <dbReference type="Proteomes" id="UP000251314"/>
    </source>
</evidence>
<evidence type="ECO:0000313" key="1">
    <source>
        <dbReference type="EMBL" id="KAG2937434.1"/>
    </source>
</evidence>
<dbReference type="OrthoDB" id="123769at2759"/>
<dbReference type="VEuPathDB" id="FungiDB:PC110_g23723"/>
<name>A0A329R551_9STRA</name>
<dbReference type="EMBL" id="MJFZ01004068">
    <property type="protein sequence ID" value="RAW19835.1"/>
    <property type="molecule type" value="Genomic_DNA"/>
</dbReference>
<reference evidence="2 3" key="1">
    <citation type="submission" date="2018-01" db="EMBL/GenBank/DDBJ databases">
        <title>Draft genome of the strawberry crown rot pathogen Phytophthora cactorum.</title>
        <authorList>
            <person name="Armitage A.D."/>
            <person name="Lysoe E."/>
            <person name="Nellist C.F."/>
            <person name="Harrison R.J."/>
            <person name="Brurberg M.B."/>
        </authorList>
    </citation>
    <scope>NUCLEOTIDE SEQUENCE [LARGE SCALE GENOMIC DNA]</scope>
    <source>
        <strain evidence="2 3">10300</strain>
    </source>
</reference>
<sequence>MMAAEKDRNKTWLEHYQFLVYVAERSGNTEQSVLECLCKSAPAYIQTAMLTRLNTQR</sequence>
<dbReference type="EMBL" id="RCMI01000078">
    <property type="protein sequence ID" value="KAG2937434.1"/>
    <property type="molecule type" value="Genomic_DNA"/>
</dbReference>
<dbReference type="AlphaFoldDB" id="A0A329R551"/>